<dbReference type="GO" id="GO:0022857">
    <property type="term" value="F:transmembrane transporter activity"/>
    <property type="evidence" value="ECO:0007669"/>
    <property type="project" value="InterPro"/>
</dbReference>
<dbReference type="InterPro" id="IPR000522">
    <property type="entry name" value="ABC_transptr_permease_BtuC"/>
</dbReference>
<keyword evidence="5 8" id="KW-0812">Transmembrane</keyword>
<evidence type="ECO:0000313" key="9">
    <source>
        <dbReference type="EMBL" id="SCB12788.1"/>
    </source>
</evidence>
<dbReference type="PANTHER" id="PTHR30472">
    <property type="entry name" value="FERRIC ENTEROBACTIN TRANSPORT SYSTEM PERMEASE PROTEIN"/>
    <property type="match status" value="1"/>
</dbReference>
<dbReference type="SUPFAM" id="SSF81345">
    <property type="entry name" value="ABC transporter involved in vitamin B12 uptake, BtuC"/>
    <property type="match status" value="1"/>
</dbReference>
<feature type="transmembrane region" description="Helical" evidence="8">
    <location>
        <begin position="68"/>
        <end position="85"/>
    </location>
</feature>
<dbReference type="STRING" id="410764.GA0061103_1854"/>
<comment type="similarity">
    <text evidence="2">Belongs to the binding-protein-dependent transport system permease family. FecCD subfamily.</text>
</comment>
<name>A0A1C3UBC9_9HYPH</name>
<dbReference type="Gene3D" id="1.10.3470.10">
    <property type="entry name" value="ABC transporter involved in vitamin B12 uptake, BtuC"/>
    <property type="match status" value="1"/>
</dbReference>
<keyword evidence="7 8" id="KW-0472">Membrane</keyword>
<evidence type="ECO:0000256" key="8">
    <source>
        <dbReference type="SAM" id="Phobius"/>
    </source>
</evidence>
<organism evidence="9 10">
    <name type="scientific">Rhizobium multihospitium</name>
    <dbReference type="NCBI Taxonomy" id="410764"/>
    <lineage>
        <taxon>Bacteria</taxon>
        <taxon>Pseudomonadati</taxon>
        <taxon>Pseudomonadota</taxon>
        <taxon>Alphaproteobacteria</taxon>
        <taxon>Hyphomicrobiales</taxon>
        <taxon>Rhizobiaceae</taxon>
        <taxon>Rhizobium/Agrobacterium group</taxon>
        <taxon>Rhizobium</taxon>
    </lineage>
</organism>
<dbReference type="GO" id="GO:0033214">
    <property type="term" value="P:siderophore-iron import into cell"/>
    <property type="evidence" value="ECO:0007669"/>
    <property type="project" value="TreeGrafter"/>
</dbReference>
<keyword evidence="3" id="KW-0813">Transport</keyword>
<evidence type="ECO:0000256" key="2">
    <source>
        <dbReference type="ARBA" id="ARBA00007935"/>
    </source>
</evidence>
<evidence type="ECO:0000256" key="6">
    <source>
        <dbReference type="ARBA" id="ARBA00022989"/>
    </source>
</evidence>
<dbReference type="InterPro" id="IPR037294">
    <property type="entry name" value="ABC_BtuC-like"/>
</dbReference>
<proteinExistence type="inferred from homology"/>
<dbReference type="EMBL" id="FMAG01000001">
    <property type="protein sequence ID" value="SCB12788.1"/>
    <property type="molecule type" value="Genomic_DNA"/>
</dbReference>
<evidence type="ECO:0000256" key="5">
    <source>
        <dbReference type="ARBA" id="ARBA00022692"/>
    </source>
</evidence>
<feature type="transmembrane region" description="Helical" evidence="8">
    <location>
        <begin position="245"/>
        <end position="268"/>
    </location>
</feature>
<keyword evidence="6 8" id="KW-1133">Transmembrane helix</keyword>
<dbReference type="Pfam" id="PF01032">
    <property type="entry name" value="FecCD"/>
    <property type="match status" value="1"/>
</dbReference>
<evidence type="ECO:0000256" key="7">
    <source>
        <dbReference type="ARBA" id="ARBA00023136"/>
    </source>
</evidence>
<evidence type="ECO:0000256" key="3">
    <source>
        <dbReference type="ARBA" id="ARBA00022448"/>
    </source>
</evidence>
<evidence type="ECO:0000313" key="10">
    <source>
        <dbReference type="Proteomes" id="UP000199101"/>
    </source>
</evidence>
<feature type="transmembrane region" description="Helical" evidence="8">
    <location>
        <begin position="97"/>
        <end position="116"/>
    </location>
</feature>
<protein>
    <submittedName>
        <fullName evidence="9">Iron complex transport system permease protein</fullName>
    </submittedName>
</protein>
<dbReference type="CDD" id="cd06550">
    <property type="entry name" value="TM_ABC_iron-siderophores_like"/>
    <property type="match status" value="1"/>
</dbReference>
<feature type="transmembrane region" description="Helical" evidence="8">
    <location>
        <begin position="195"/>
        <end position="215"/>
    </location>
</feature>
<feature type="transmembrane region" description="Helical" evidence="8">
    <location>
        <begin position="122"/>
        <end position="142"/>
    </location>
</feature>
<reference evidence="10" key="1">
    <citation type="submission" date="2016-08" db="EMBL/GenBank/DDBJ databases">
        <authorList>
            <person name="Varghese N."/>
            <person name="Submissions Spin"/>
        </authorList>
    </citation>
    <scope>NUCLEOTIDE SEQUENCE [LARGE SCALE GENOMIC DNA]</scope>
    <source>
        <strain evidence="10">HAMBI 2975</strain>
    </source>
</reference>
<sequence length="341" mass="35356">MLRAVATMDARRSLAVIALLVAATLLVVFIGLLPGAKVLTIADASRALFAPDGKIDSILVWTLRLPRSLAAALAGAGLAVSGYLLQTLTRNPLADPGITGVTAGAITPIVCCFVFFPWLSSAFYPFVGLAGGLAAAAVTFWVSKGGQGRPLHLALGGVSVSLFLGAITIYVLLLTGPQSTSLLFWLSGGFQGRSWSHLTYMLPWVVVGVAGALALHRVIGMFALSDHAAAGMGVQLNLWKPVLLVLGVCPVAGVAPIAGPVAFVGLAAPHIARLLRPRGAAWEIMLCAAIGALIVTVSDLIARTVAIPKELPVGIITALIGGPVFIYLIQRGRLQFRGHSL</sequence>
<feature type="transmembrane region" description="Helical" evidence="8">
    <location>
        <begin position="280"/>
        <end position="305"/>
    </location>
</feature>
<comment type="subcellular location">
    <subcellularLocation>
        <location evidence="1">Cell membrane</location>
        <topology evidence="1">Multi-pass membrane protein</topology>
    </subcellularLocation>
</comment>
<evidence type="ECO:0000256" key="1">
    <source>
        <dbReference type="ARBA" id="ARBA00004651"/>
    </source>
</evidence>
<gene>
    <name evidence="9" type="ORF">GA0061103_1854</name>
</gene>
<dbReference type="AlphaFoldDB" id="A0A1C3UBC9"/>
<dbReference type="Proteomes" id="UP000199101">
    <property type="component" value="Unassembled WGS sequence"/>
</dbReference>
<accession>A0A1C3UBC9</accession>
<dbReference type="GO" id="GO:0005886">
    <property type="term" value="C:plasma membrane"/>
    <property type="evidence" value="ECO:0007669"/>
    <property type="project" value="UniProtKB-SubCell"/>
</dbReference>
<evidence type="ECO:0000256" key="4">
    <source>
        <dbReference type="ARBA" id="ARBA00022475"/>
    </source>
</evidence>
<keyword evidence="10" id="KW-1185">Reference proteome</keyword>
<feature type="transmembrane region" description="Helical" evidence="8">
    <location>
        <begin position="154"/>
        <end position="175"/>
    </location>
</feature>
<feature type="transmembrane region" description="Helical" evidence="8">
    <location>
        <begin position="311"/>
        <end position="329"/>
    </location>
</feature>
<dbReference type="RefSeq" id="WP_425349456.1">
    <property type="nucleotide sequence ID" value="NZ_FMAG01000001.1"/>
</dbReference>
<keyword evidence="4" id="KW-1003">Cell membrane</keyword>
<dbReference type="PANTHER" id="PTHR30472:SF1">
    <property type="entry name" value="FE(3+) DICITRATE TRANSPORT SYSTEM PERMEASE PROTEIN FECC-RELATED"/>
    <property type="match status" value="1"/>
</dbReference>